<dbReference type="RefSeq" id="XP_017877569.1">
    <property type="nucleotide sequence ID" value="XM_018022080.2"/>
</dbReference>
<sequence length="1952" mass="223307">MKTNLQVTETGVNKRMKKGNDDVGVQQINGNIQDEYTDTKMLKRKLNSSKDEKAKKKKKENSEESFINGTYNSEIEHSKLVEGIEDNNEVENKKEDENDKETNHLDVKFLRKNLNSERGLDVLKRFVKICNENKGRDLAAEYLNEGGNIVEVIKLLGTDKKGIGSAVTVFSAVRILLIKILTQCPQYQSSAEGACRYLINSHLSLIYSMLSVQSNTKQRKVVLQLLAAIVSLGGTVPRELFSHLSLPLEVIKSLVQHTKPTDDQNIRNCYIHFVIAFLVEGSVPIIRVLLDKRDLLTNIFPGLIYDSKDIVALVLTTLKKYVLQNTNISKTMKLQIFSTSVIQNLVCLYNWKGPNNWRDPKNKVQTVIQDEHYFEEKEIVIEVIHDFLITLLTSHRHGIIFRDRMLGISHVKHNYTVNTILQSLDRPWEHEKPSDLVIKIMAACPDLVRSQFNLLEPYIEPRASLKWIAAIKFIRKIIQSVDVEVCIKTSLELNTSQLANALASLTLPGVILKQAIMPSLIHSNIIVRHEAVLTLMIMFNQIRKCLTTLTTAYKGDSFHSFKHFITEYTLKNIPNLNTILKAWSCAFTSDSIDDTSKNELIPEPKRHEHLMAILDLLHMYNEVCPKLLDTLSDLQVDGFLSILNTLDDVGVDEFNTIKVKAINFLVMLSPNEFLPHKKIFKDTLSFLISVLHDETSSVTLHSKMTIKTLLNATGMFEGCQDHLDIWVNGFINIDKKNKVTKWFVRIVKETTQDIEKYVNEIIRAEEVINEEIVNVGRLESIFDELMNKPSISENFESNNALPMQRFASVSPLLCCVLHKMKEDLHPSILSYVSYVLIHTLHYQVTPQCLIHLTKDIEGLLVKEYLLSWLESNQPVYIKETLSSTALMSKLNSAFLSDTKLQVNEILDGDRTVTFQYNEETITIRHSLSIYEITYLFKMTTFYLTQFTKRGTLTKCQAYNYRIFFILLLHIAKDSTDSSLFVEECARTIFTHPAILHYFSPLQKSEDTVKSIITFTVLDVCKVVTNLCAKAKVKNLFVHFKNKLFTQLCKMIEKKRKSERISEADAVITLLEVLQLTPRDILHLLREIVKLESIMFISKDENNLSMYGHLVPTLLKIINTNEMKSERSAFFELDAKFVKDLCVHLFFFKSSSVTNVEIWETALHAYLSNFPFNIAGIDTNIFISLLSTKITDATVDLISFLTNKNTKFIPNFVKYMMKSESIKMNNIVLSVIASNLDFKWNPSFLQSLKNNYEAEILSYMCNPKDDKPWIQKNISAVCYLIKTQFDLKTCNETCNAILQIGDRLDMVPIHYIELLQSMCSKCVTSNSESEILIMNLTQVLLHVITLTLKKESKNTEKLIILCEALDSAINCLKSLKEDFVFEGLSTNHSWAQFTRFSLKFGLKGLKSNEERVPILKTLSTACDIAYKNDSNNDYVKTLFEMSASHSEFINIMLGSSDTKRYLLELLWILMRKNKTVMTSTHVPVYLAAYNATLNEADQYILLILQYYESNDINIYDYRPYVWGSAAAMHYSVKGETATSLWRQPSVAQVLNLFEEDIVNNTIRNYPVDRALKSNELCKGNDIYDPAFYLPLLSFLLSENNVVHCQKVAQSGALALALAACSSKHSDVRMVAYTTIARYYTHLEASRSKAKLLWMRLIDVMRYGIVSLQTELNSVRVNCLISTFLARTSLIATQPLHPLYSVLQTFLMAKPALDLNTIPELLQLFHSSDVQHKAHRNWILENIRDGIKTESELNVAFKCVLFKMLLDFYSCILSDLNTKRLILEIIDAVLEITKAATLLMEHHGLLPWLLEVAGNLNKHDSRSIELVVKIMDKLLKTMGTKGDGMPYKLMLLNVAFRLKSHLVSDINISTFTLYVNILQKLFLSKQIRVTVTKEDIIEVVEFSKRLSIDVEECEDMLRFGCGYITEINCRKDGELQIARNALRTLVWTWCGHKV</sequence>
<dbReference type="Pfam" id="PF16201">
    <property type="entry name" value="NopRA1"/>
    <property type="match status" value="1"/>
</dbReference>
<dbReference type="KEGG" id="ccal:108623519"/>
<reference evidence="5" key="1">
    <citation type="submission" date="2025-08" db="UniProtKB">
        <authorList>
            <consortium name="RefSeq"/>
        </authorList>
    </citation>
    <scope>IDENTIFICATION</scope>
    <source>
        <tissue evidence="5">Whole body</tissue>
    </source>
</reference>
<evidence type="ECO:0000259" key="3">
    <source>
        <dbReference type="Pfam" id="PF16201"/>
    </source>
</evidence>
<feature type="region of interest" description="Disordered" evidence="1">
    <location>
        <begin position="1"/>
        <end position="25"/>
    </location>
</feature>
<dbReference type="InterPro" id="IPR039844">
    <property type="entry name" value="URB1"/>
</dbReference>
<accession>A0AAJ7IVJ4</accession>
<proteinExistence type="predicted"/>
<evidence type="ECO:0000313" key="5">
    <source>
        <dbReference type="RefSeq" id="XP_017877569.1"/>
    </source>
</evidence>
<dbReference type="GO" id="GO:0000463">
    <property type="term" value="P:maturation of LSU-rRNA from tricistronic rRNA transcript (SSU-rRNA, 5.8S rRNA, LSU-rRNA)"/>
    <property type="evidence" value="ECO:0007669"/>
    <property type="project" value="TreeGrafter"/>
</dbReference>
<evidence type="ECO:0000259" key="2">
    <source>
        <dbReference type="Pfam" id="PF11707"/>
    </source>
</evidence>
<dbReference type="GeneID" id="108623519"/>
<keyword evidence="4" id="KW-1185">Reference proteome</keyword>
<gene>
    <name evidence="5" type="primary">LOC108623519</name>
</gene>
<dbReference type="PANTHER" id="PTHR13500">
    <property type="entry name" value="NUCLEOLAR PRERIBOSOMAL-ASSOCIATED PROTEIN 1"/>
    <property type="match status" value="1"/>
</dbReference>
<dbReference type="GO" id="GO:0005730">
    <property type="term" value="C:nucleolus"/>
    <property type="evidence" value="ECO:0007669"/>
    <property type="project" value="TreeGrafter"/>
</dbReference>
<dbReference type="InterPro" id="IPR032436">
    <property type="entry name" value="URB1_C"/>
</dbReference>
<feature type="domain" description="URB1 C-terminal" evidence="3">
    <location>
        <begin position="1612"/>
        <end position="1806"/>
    </location>
</feature>
<feature type="domain" description="URB1 N-terminal" evidence="2">
    <location>
        <begin position="167"/>
        <end position="469"/>
    </location>
</feature>
<feature type="compositionally biased region" description="Polar residues" evidence="1">
    <location>
        <begin position="1"/>
        <end position="11"/>
    </location>
</feature>
<dbReference type="PANTHER" id="PTHR13500:SF0">
    <property type="entry name" value="NUCLEOLAR PRE-RIBOSOMAL-ASSOCIATED PROTEIN 1"/>
    <property type="match status" value="1"/>
</dbReference>
<dbReference type="Proteomes" id="UP000694925">
    <property type="component" value="Unplaced"/>
</dbReference>
<name>A0AAJ7IVJ4_9HYME</name>
<dbReference type="InterPro" id="IPR021714">
    <property type="entry name" value="URB1_N"/>
</dbReference>
<dbReference type="GO" id="GO:0000466">
    <property type="term" value="P:maturation of 5.8S rRNA from tricistronic rRNA transcript (SSU-rRNA, 5.8S rRNA, LSU-rRNA)"/>
    <property type="evidence" value="ECO:0007669"/>
    <property type="project" value="TreeGrafter"/>
</dbReference>
<evidence type="ECO:0000256" key="1">
    <source>
        <dbReference type="SAM" id="MobiDB-lite"/>
    </source>
</evidence>
<dbReference type="Pfam" id="PF11707">
    <property type="entry name" value="Npa1"/>
    <property type="match status" value="1"/>
</dbReference>
<protein>
    <submittedName>
        <fullName evidence="5">Nucleolar pre-ribosomal-associated protein 1</fullName>
    </submittedName>
</protein>
<organism evidence="4 5">
    <name type="scientific">Ceratina calcarata</name>
    <dbReference type="NCBI Taxonomy" id="156304"/>
    <lineage>
        <taxon>Eukaryota</taxon>
        <taxon>Metazoa</taxon>
        <taxon>Ecdysozoa</taxon>
        <taxon>Arthropoda</taxon>
        <taxon>Hexapoda</taxon>
        <taxon>Insecta</taxon>
        <taxon>Pterygota</taxon>
        <taxon>Neoptera</taxon>
        <taxon>Endopterygota</taxon>
        <taxon>Hymenoptera</taxon>
        <taxon>Apocrita</taxon>
        <taxon>Aculeata</taxon>
        <taxon>Apoidea</taxon>
        <taxon>Anthophila</taxon>
        <taxon>Apidae</taxon>
        <taxon>Ceratina</taxon>
        <taxon>Zadontomerus</taxon>
    </lineage>
</organism>
<evidence type="ECO:0000313" key="4">
    <source>
        <dbReference type="Proteomes" id="UP000694925"/>
    </source>
</evidence>
<feature type="region of interest" description="Disordered" evidence="1">
    <location>
        <begin position="43"/>
        <end position="65"/>
    </location>
</feature>